<proteinExistence type="predicted"/>
<gene>
    <name evidence="2" type="ORF">V22_06950</name>
</gene>
<dbReference type="KEGG" id="chya:V22_06950"/>
<dbReference type="EMBL" id="CP036316">
    <property type="protein sequence ID" value="QDT63473.1"/>
    <property type="molecule type" value="Genomic_DNA"/>
</dbReference>
<dbReference type="PANTHER" id="PTHR47623:SF1">
    <property type="entry name" value="OS09G0287300 PROTEIN"/>
    <property type="match status" value="1"/>
</dbReference>
<dbReference type="RefSeq" id="WP_145259822.1">
    <property type="nucleotide sequence ID" value="NZ_CP036316.1"/>
</dbReference>
<sequence>MPTLLIMRHAKSSWDDSTLSDFERPLNKRGKRDAPRMGQLLSENGLLPELILSSSAVRTRETVDQLLSVWDASPEVEYCDDLYLAKPRSHLLRLREIPATCETTLLVAHNPGLEELLYLLTGFNETLPTAAIACVEIEAATWADLPELARNDARLPLRALWRPKSI</sequence>
<name>A0A517T513_9PLAN</name>
<dbReference type="CDD" id="cd07067">
    <property type="entry name" value="HP_PGM_like"/>
    <property type="match status" value="1"/>
</dbReference>
<evidence type="ECO:0000313" key="3">
    <source>
        <dbReference type="Proteomes" id="UP000319976"/>
    </source>
</evidence>
<keyword evidence="3" id="KW-1185">Reference proteome</keyword>
<dbReference type="Proteomes" id="UP000319976">
    <property type="component" value="Chromosome"/>
</dbReference>
<accession>A0A517T513</accession>
<dbReference type="SUPFAM" id="SSF53254">
    <property type="entry name" value="Phosphoglycerate mutase-like"/>
    <property type="match status" value="1"/>
</dbReference>
<feature type="binding site" evidence="1">
    <location>
        <position position="58"/>
    </location>
    <ligand>
        <name>substrate</name>
    </ligand>
</feature>
<dbReference type="InterPro" id="IPR013078">
    <property type="entry name" value="His_Pase_superF_clade-1"/>
</dbReference>
<dbReference type="Gene3D" id="3.40.50.1240">
    <property type="entry name" value="Phosphoglycerate mutase-like"/>
    <property type="match status" value="1"/>
</dbReference>
<reference evidence="2 3" key="1">
    <citation type="submission" date="2019-02" db="EMBL/GenBank/DDBJ databases">
        <title>Deep-cultivation of Planctomycetes and their phenomic and genomic characterization uncovers novel biology.</title>
        <authorList>
            <person name="Wiegand S."/>
            <person name="Jogler M."/>
            <person name="Boedeker C."/>
            <person name="Pinto D."/>
            <person name="Vollmers J."/>
            <person name="Rivas-Marin E."/>
            <person name="Kohn T."/>
            <person name="Peeters S.H."/>
            <person name="Heuer A."/>
            <person name="Rast P."/>
            <person name="Oberbeckmann S."/>
            <person name="Bunk B."/>
            <person name="Jeske O."/>
            <person name="Meyerdierks A."/>
            <person name="Storesund J.E."/>
            <person name="Kallscheuer N."/>
            <person name="Luecker S."/>
            <person name="Lage O.M."/>
            <person name="Pohl T."/>
            <person name="Merkel B.J."/>
            <person name="Hornburger P."/>
            <person name="Mueller R.-W."/>
            <person name="Bruemmer F."/>
            <person name="Labrenz M."/>
            <person name="Spormann A.M."/>
            <person name="Op den Camp H."/>
            <person name="Overmann J."/>
            <person name="Amann R."/>
            <person name="Jetten M.S.M."/>
            <person name="Mascher T."/>
            <person name="Medema M.H."/>
            <person name="Devos D.P."/>
            <person name="Kaster A.-K."/>
            <person name="Ovreas L."/>
            <person name="Rohde M."/>
            <person name="Galperin M.Y."/>
            <person name="Jogler C."/>
        </authorList>
    </citation>
    <scope>NUCLEOTIDE SEQUENCE [LARGE SCALE GENOMIC DNA]</scope>
    <source>
        <strain evidence="2 3">V22</strain>
    </source>
</reference>
<dbReference type="PANTHER" id="PTHR47623">
    <property type="entry name" value="OS09G0287300 PROTEIN"/>
    <property type="match status" value="1"/>
</dbReference>
<organism evidence="2 3">
    <name type="scientific">Calycomorphotria hydatis</name>
    <dbReference type="NCBI Taxonomy" id="2528027"/>
    <lineage>
        <taxon>Bacteria</taxon>
        <taxon>Pseudomonadati</taxon>
        <taxon>Planctomycetota</taxon>
        <taxon>Planctomycetia</taxon>
        <taxon>Planctomycetales</taxon>
        <taxon>Planctomycetaceae</taxon>
        <taxon>Calycomorphotria</taxon>
    </lineage>
</organism>
<evidence type="ECO:0000256" key="1">
    <source>
        <dbReference type="PIRSR" id="PIRSR613078-2"/>
    </source>
</evidence>
<protein>
    <submittedName>
        <fullName evidence="2">Phosphohistidine phosphatase</fullName>
    </submittedName>
</protein>
<dbReference type="OrthoDB" id="9781415at2"/>
<dbReference type="AlphaFoldDB" id="A0A517T513"/>
<dbReference type="Pfam" id="PF00300">
    <property type="entry name" value="His_Phos_1"/>
    <property type="match status" value="1"/>
</dbReference>
<dbReference type="InterPro" id="IPR029033">
    <property type="entry name" value="His_PPase_superfam"/>
</dbReference>
<evidence type="ECO:0000313" key="2">
    <source>
        <dbReference type="EMBL" id="QDT63473.1"/>
    </source>
</evidence>